<accession>E8U3Y1</accession>
<keyword evidence="7" id="KW-1185">Reference proteome</keyword>
<dbReference type="GO" id="GO:0003700">
    <property type="term" value="F:DNA-binding transcription factor activity"/>
    <property type="evidence" value="ECO:0007669"/>
    <property type="project" value="TreeGrafter"/>
</dbReference>
<evidence type="ECO:0000313" key="7">
    <source>
        <dbReference type="Proteomes" id="UP000008635"/>
    </source>
</evidence>
<dbReference type="Pfam" id="PF13305">
    <property type="entry name" value="TetR_C_33"/>
    <property type="match status" value="1"/>
</dbReference>
<dbReference type="InterPro" id="IPR009057">
    <property type="entry name" value="Homeodomain-like_sf"/>
</dbReference>
<reference evidence="6 7" key="1">
    <citation type="journal article" date="2011" name="Stand. Genomic Sci.">
        <title>Complete genome sequence of Deinococcus maricopensis type strain (LB-34).</title>
        <authorList>
            <person name="Pukall R."/>
            <person name="Zeytun A."/>
            <person name="Lucas S."/>
            <person name="Lapidus A."/>
            <person name="Hammon N."/>
            <person name="Deshpande S."/>
            <person name="Nolan M."/>
            <person name="Cheng J.F."/>
            <person name="Pitluck S."/>
            <person name="Liolios K."/>
            <person name="Pagani I."/>
            <person name="Mikhailova N."/>
            <person name="Ivanova N."/>
            <person name="Mavromatis K."/>
            <person name="Pati A."/>
            <person name="Tapia R."/>
            <person name="Han C."/>
            <person name="Goodwin L."/>
            <person name="Chen A."/>
            <person name="Palaniappan K."/>
            <person name="Land M."/>
            <person name="Hauser L."/>
            <person name="Chang Y.J."/>
            <person name="Jeffries C.D."/>
            <person name="Brambilla E.M."/>
            <person name="Rohde M."/>
            <person name="Goker M."/>
            <person name="Detter J.C."/>
            <person name="Woyke T."/>
            <person name="Bristow J."/>
            <person name="Eisen J.A."/>
            <person name="Markowitz V."/>
            <person name="Hugenholtz P."/>
            <person name="Kyrpides N.C."/>
            <person name="Klenk H.P."/>
        </authorList>
    </citation>
    <scope>NUCLEOTIDE SEQUENCE [LARGE SCALE GENOMIC DNA]</scope>
    <source>
        <strain evidence="7">DSM 21211 / LMG 22137 / NRRL B-23946 / LB-34</strain>
    </source>
</reference>
<dbReference type="HOGENOM" id="CLU_069356_40_3_0"/>
<dbReference type="GO" id="GO:0000976">
    <property type="term" value="F:transcription cis-regulatory region binding"/>
    <property type="evidence" value="ECO:0007669"/>
    <property type="project" value="TreeGrafter"/>
</dbReference>
<evidence type="ECO:0000256" key="1">
    <source>
        <dbReference type="ARBA" id="ARBA00023015"/>
    </source>
</evidence>
<dbReference type="SUPFAM" id="SSF48498">
    <property type="entry name" value="Tetracyclin repressor-like, C-terminal domain"/>
    <property type="match status" value="1"/>
</dbReference>
<dbReference type="STRING" id="709986.Deima_0011"/>
<evidence type="ECO:0000256" key="4">
    <source>
        <dbReference type="PROSITE-ProRule" id="PRU00335"/>
    </source>
</evidence>
<keyword evidence="1" id="KW-0805">Transcription regulation</keyword>
<dbReference type="SUPFAM" id="SSF46689">
    <property type="entry name" value="Homeodomain-like"/>
    <property type="match status" value="1"/>
</dbReference>
<evidence type="ECO:0000256" key="3">
    <source>
        <dbReference type="ARBA" id="ARBA00023163"/>
    </source>
</evidence>
<dbReference type="InterPro" id="IPR036271">
    <property type="entry name" value="Tet_transcr_reg_TetR-rel_C_sf"/>
</dbReference>
<proteinExistence type="predicted"/>
<feature type="DNA-binding region" description="H-T-H motif" evidence="4">
    <location>
        <begin position="34"/>
        <end position="53"/>
    </location>
</feature>
<gene>
    <name evidence="6" type="ordered locus">Deima_0011</name>
</gene>
<dbReference type="Proteomes" id="UP000008635">
    <property type="component" value="Chromosome"/>
</dbReference>
<dbReference type="PRINTS" id="PR00455">
    <property type="entry name" value="HTHTETR"/>
</dbReference>
<dbReference type="RefSeq" id="WP_013555180.1">
    <property type="nucleotide sequence ID" value="NC_014958.1"/>
</dbReference>
<dbReference type="InterPro" id="IPR050109">
    <property type="entry name" value="HTH-type_TetR-like_transc_reg"/>
</dbReference>
<dbReference type="PROSITE" id="PS50977">
    <property type="entry name" value="HTH_TETR_2"/>
    <property type="match status" value="1"/>
</dbReference>
<sequence>MSPSRRERQHATNRENILLAAQRLAEREGWGAVTIRRIAQEIDYTSPIIYQHFANKDAALQALMEQGFAQLHARMEQAARSATPEERPTALGRAYLAFAREQTRLYELMNGLSGVVLDVQARQQAAGGVTALTTDVLQTWADEQGATLGDPVEACEMAWGVLHGMATLGFLPAIGFQRAEQLALRAMHALLQAWKEAR</sequence>
<dbReference type="OrthoDB" id="71867at2"/>
<keyword evidence="3" id="KW-0804">Transcription</keyword>
<evidence type="ECO:0000256" key="2">
    <source>
        <dbReference type="ARBA" id="ARBA00023125"/>
    </source>
</evidence>
<dbReference type="PANTHER" id="PTHR30055:SF234">
    <property type="entry name" value="HTH-TYPE TRANSCRIPTIONAL REGULATOR BETI"/>
    <property type="match status" value="1"/>
</dbReference>
<dbReference type="PANTHER" id="PTHR30055">
    <property type="entry name" value="HTH-TYPE TRANSCRIPTIONAL REGULATOR RUTR"/>
    <property type="match status" value="1"/>
</dbReference>
<name>E8U3Y1_DEIML</name>
<dbReference type="KEGG" id="dmr:Deima_0011"/>
<protein>
    <submittedName>
        <fullName evidence="6">Regulatory protein TetR</fullName>
    </submittedName>
</protein>
<dbReference type="eggNOG" id="COG1309">
    <property type="taxonomic scope" value="Bacteria"/>
</dbReference>
<dbReference type="EMBL" id="CP002454">
    <property type="protein sequence ID" value="ADV65675.1"/>
    <property type="molecule type" value="Genomic_DNA"/>
</dbReference>
<evidence type="ECO:0000259" key="5">
    <source>
        <dbReference type="PROSITE" id="PS50977"/>
    </source>
</evidence>
<organism evidence="6 7">
    <name type="scientific">Deinococcus maricopensis (strain DSM 21211 / LMG 22137 / NRRL B-23946 / LB-34)</name>
    <dbReference type="NCBI Taxonomy" id="709986"/>
    <lineage>
        <taxon>Bacteria</taxon>
        <taxon>Thermotogati</taxon>
        <taxon>Deinococcota</taxon>
        <taxon>Deinococci</taxon>
        <taxon>Deinococcales</taxon>
        <taxon>Deinococcaceae</taxon>
        <taxon>Deinococcus</taxon>
    </lineage>
</organism>
<dbReference type="InterPro" id="IPR025996">
    <property type="entry name" value="MT1864/Rv1816-like_C"/>
</dbReference>
<reference evidence="7" key="2">
    <citation type="submission" date="2011-01" db="EMBL/GenBank/DDBJ databases">
        <title>The complete genome of Deinococcus maricopensis DSM 21211.</title>
        <authorList>
            <consortium name="US DOE Joint Genome Institute (JGI-PGF)"/>
            <person name="Lucas S."/>
            <person name="Copeland A."/>
            <person name="Lapidus A."/>
            <person name="Goodwin L."/>
            <person name="Pitluck S."/>
            <person name="Kyrpides N."/>
            <person name="Mavromatis K."/>
            <person name="Pagani I."/>
            <person name="Ivanova N."/>
            <person name="Ovchinnikova G."/>
            <person name="Zeytun A."/>
            <person name="Detter J.C."/>
            <person name="Han C."/>
            <person name="Land M."/>
            <person name="Hauser L."/>
            <person name="Markowitz V."/>
            <person name="Cheng J.-F."/>
            <person name="Hugenholtz P."/>
            <person name="Woyke T."/>
            <person name="Wu D."/>
            <person name="Pukall R."/>
            <person name="Gehrich-Schroeter G."/>
            <person name="Brambilla E."/>
            <person name="Klenk H.-P."/>
            <person name="Eisen J.A."/>
        </authorList>
    </citation>
    <scope>NUCLEOTIDE SEQUENCE [LARGE SCALE GENOMIC DNA]</scope>
    <source>
        <strain evidence="7">DSM 21211 / LMG 22137 / NRRL B-23946 / LB-34</strain>
    </source>
</reference>
<dbReference type="Pfam" id="PF00440">
    <property type="entry name" value="TetR_N"/>
    <property type="match status" value="1"/>
</dbReference>
<feature type="domain" description="HTH tetR-type" evidence="5">
    <location>
        <begin position="11"/>
        <end position="71"/>
    </location>
</feature>
<dbReference type="AlphaFoldDB" id="E8U3Y1"/>
<dbReference type="Gene3D" id="1.10.357.10">
    <property type="entry name" value="Tetracycline Repressor, domain 2"/>
    <property type="match status" value="1"/>
</dbReference>
<keyword evidence="2 4" id="KW-0238">DNA-binding</keyword>
<evidence type="ECO:0000313" key="6">
    <source>
        <dbReference type="EMBL" id="ADV65675.1"/>
    </source>
</evidence>
<dbReference type="InterPro" id="IPR001647">
    <property type="entry name" value="HTH_TetR"/>
</dbReference>